<name>A0A644YLX4_9ZZZZ</name>
<organism evidence="2">
    <name type="scientific">bioreactor metagenome</name>
    <dbReference type="NCBI Taxonomy" id="1076179"/>
    <lineage>
        <taxon>unclassified sequences</taxon>
        <taxon>metagenomes</taxon>
        <taxon>ecological metagenomes</taxon>
    </lineage>
</organism>
<feature type="domain" description="Ribosomal protein eL8/eL30/eS12/Gadd45" evidence="1">
    <location>
        <begin position="4"/>
        <end position="83"/>
    </location>
</feature>
<evidence type="ECO:0000313" key="2">
    <source>
        <dbReference type="EMBL" id="MPM28998.1"/>
    </source>
</evidence>
<dbReference type="InterPro" id="IPR004038">
    <property type="entry name" value="Ribosomal_eL8/eL30/eS12/Gad45"/>
</dbReference>
<dbReference type="AlphaFoldDB" id="A0A644YLX4"/>
<proteinExistence type="predicted"/>
<reference evidence="2" key="1">
    <citation type="submission" date="2019-08" db="EMBL/GenBank/DDBJ databases">
        <authorList>
            <person name="Kucharzyk K."/>
            <person name="Murdoch R.W."/>
            <person name="Higgins S."/>
            <person name="Loffler F."/>
        </authorList>
    </citation>
    <scope>NUCLEOTIDE SEQUENCE</scope>
</reference>
<dbReference type="InterPro" id="IPR029064">
    <property type="entry name" value="Ribosomal_eL30-like_sf"/>
</dbReference>
<protein>
    <submittedName>
        <fullName evidence="2">Ribosome-associated protein L7Ae-like protein</fullName>
    </submittedName>
</protein>
<dbReference type="SUPFAM" id="SSF55315">
    <property type="entry name" value="L30e-like"/>
    <property type="match status" value="1"/>
</dbReference>
<comment type="caution">
    <text evidence="2">The sequence shown here is derived from an EMBL/GenBank/DDBJ whole genome shotgun (WGS) entry which is preliminary data.</text>
</comment>
<gene>
    <name evidence="2" type="primary">rplGB_6</name>
    <name evidence="2" type="ORF">SDC9_75536</name>
</gene>
<sequence>MTLEMLKTAKRKTIGSKQTVKGICSGRVASVFLAEDADSHVIQPILQLCIEHQLPTIRVESMLILGNACGIQVGAAAAGIIRETE</sequence>
<dbReference type="Gene3D" id="3.30.1330.30">
    <property type="match status" value="1"/>
</dbReference>
<dbReference type="EMBL" id="VSSQ01005401">
    <property type="protein sequence ID" value="MPM28998.1"/>
    <property type="molecule type" value="Genomic_DNA"/>
</dbReference>
<dbReference type="Pfam" id="PF01248">
    <property type="entry name" value="Ribosomal_L7Ae"/>
    <property type="match status" value="1"/>
</dbReference>
<accession>A0A644YLX4</accession>
<evidence type="ECO:0000259" key="1">
    <source>
        <dbReference type="Pfam" id="PF01248"/>
    </source>
</evidence>